<name>I3T6W8_MEDTR</name>
<dbReference type="EMBL" id="BT148466">
    <property type="protein sequence ID" value="AFK48260.1"/>
    <property type="molecule type" value="mRNA"/>
</dbReference>
<organism evidence="1">
    <name type="scientific">Medicago truncatula</name>
    <name type="common">Barrel medic</name>
    <name type="synonym">Medicago tribuloides</name>
    <dbReference type="NCBI Taxonomy" id="3880"/>
    <lineage>
        <taxon>Eukaryota</taxon>
        <taxon>Viridiplantae</taxon>
        <taxon>Streptophyta</taxon>
        <taxon>Embryophyta</taxon>
        <taxon>Tracheophyta</taxon>
        <taxon>Spermatophyta</taxon>
        <taxon>Magnoliopsida</taxon>
        <taxon>eudicotyledons</taxon>
        <taxon>Gunneridae</taxon>
        <taxon>Pentapetalae</taxon>
        <taxon>rosids</taxon>
        <taxon>fabids</taxon>
        <taxon>Fabales</taxon>
        <taxon>Fabaceae</taxon>
        <taxon>Papilionoideae</taxon>
        <taxon>50 kb inversion clade</taxon>
        <taxon>NPAAA clade</taxon>
        <taxon>Hologalegina</taxon>
        <taxon>IRL clade</taxon>
        <taxon>Trifolieae</taxon>
        <taxon>Medicago</taxon>
    </lineage>
</organism>
<proteinExistence type="evidence at transcript level"/>
<dbReference type="PANTHER" id="PTHR45927:SF11">
    <property type="entry name" value="LYSM DOMAIN RECEPTOR-LIKE KINASE 4"/>
    <property type="match status" value="1"/>
</dbReference>
<dbReference type="PANTHER" id="PTHR45927">
    <property type="entry name" value="LYSM-DOMAIN RECEPTOR-LIKE KINASE-RELATED"/>
    <property type="match status" value="1"/>
</dbReference>
<protein>
    <submittedName>
        <fullName evidence="1">Uncharacterized protein</fullName>
    </submittedName>
</protein>
<dbReference type="InterPro" id="IPR052611">
    <property type="entry name" value="Plant_RLK_LysM"/>
</dbReference>
<dbReference type="InterPro" id="IPR011009">
    <property type="entry name" value="Kinase-like_dom_sf"/>
</dbReference>
<accession>I3T6W8</accession>
<dbReference type="ExpressionAtlas" id="I3T6W8">
    <property type="expression patterns" value="differential"/>
</dbReference>
<sequence length="95" mass="10649">MLEIITGKEVGFMISKDNENLLDVLSGILGEKSGDEKLKEFMDPSLQGNYPFELAMFVIEIIQNCLNKDPGNRPAMDEIVPVLSRTLNSSLSWEM</sequence>
<reference evidence="1" key="1">
    <citation type="submission" date="2012-05" db="EMBL/GenBank/DDBJ databases">
        <authorList>
            <person name="Krishnakumar V."/>
            <person name="Cheung F."/>
            <person name="Xiao Y."/>
            <person name="Chan A."/>
            <person name="Moskal W.A."/>
            <person name="Town C.D."/>
        </authorList>
    </citation>
    <scope>NUCLEOTIDE SEQUENCE</scope>
</reference>
<dbReference type="SUPFAM" id="SSF56112">
    <property type="entry name" value="Protein kinase-like (PK-like)"/>
    <property type="match status" value="1"/>
</dbReference>
<dbReference type="Gene3D" id="1.10.510.10">
    <property type="entry name" value="Transferase(Phosphotransferase) domain 1"/>
    <property type="match status" value="1"/>
</dbReference>
<dbReference type="AlphaFoldDB" id="I3T6W8"/>
<evidence type="ECO:0000313" key="1">
    <source>
        <dbReference type="EMBL" id="AFK48260.1"/>
    </source>
</evidence>